<sequence>MEAGVDRRHWCSPTTVFVERWRHLPYHEVDASPLPQGSLSRSRWFRHCASQKVSPLSPLTIVKGALNLQGLVLKHNYGEEEASVYVM</sequence>
<gene>
    <name evidence="1" type="ORF">DEO72_LG4g926</name>
</gene>
<protein>
    <submittedName>
        <fullName evidence="1">Uncharacterized protein</fullName>
    </submittedName>
</protein>
<evidence type="ECO:0000313" key="2">
    <source>
        <dbReference type="Proteomes" id="UP000501690"/>
    </source>
</evidence>
<dbReference type="AlphaFoldDB" id="A0A4D6LPL8"/>
<keyword evidence="2" id="KW-1185">Reference proteome</keyword>
<proteinExistence type="predicted"/>
<name>A0A4D6LPL8_VIGUN</name>
<reference evidence="1 2" key="1">
    <citation type="submission" date="2019-04" db="EMBL/GenBank/DDBJ databases">
        <title>An improved genome assembly and genetic linkage map for asparagus bean, Vigna unguiculata ssp. sesquipedialis.</title>
        <authorList>
            <person name="Xia Q."/>
            <person name="Zhang R."/>
            <person name="Dong Y."/>
        </authorList>
    </citation>
    <scope>NUCLEOTIDE SEQUENCE [LARGE SCALE GENOMIC DNA]</scope>
    <source>
        <tissue evidence="1">Leaf</tissue>
    </source>
</reference>
<dbReference type="EMBL" id="CP039348">
    <property type="protein sequence ID" value="QCD89974.1"/>
    <property type="molecule type" value="Genomic_DNA"/>
</dbReference>
<accession>A0A4D6LPL8</accession>
<evidence type="ECO:0000313" key="1">
    <source>
        <dbReference type="EMBL" id="QCD89974.1"/>
    </source>
</evidence>
<organism evidence="1 2">
    <name type="scientific">Vigna unguiculata</name>
    <name type="common">Cowpea</name>
    <dbReference type="NCBI Taxonomy" id="3917"/>
    <lineage>
        <taxon>Eukaryota</taxon>
        <taxon>Viridiplantae</taxon>
        <taxon>Streptophyta</taxon>
        <taxon>Embryophyta</taxon>
        <taxon>Tracheophyta</taxon>
        <taxon>Spermatophyta</taxon>
        <taxon>Magnoliopsida</taxon>
        <taxon>eudicotyledons</taxon>
        <taxon>Gunneridae</taxon>
        <taxon>Pentapetalae</taxon>
        <taxon>rosids</taxon>
        <taxon>fabids</taxon>
        <taxon>Fabales</taxon>
        <taxon>Fabaceae</taxon>
        <taxon>Papilionoideae</taxon>
        <taxon>50 kb inversion clade</taxon>
        <taxon>NPAAA clade</taxon>
        <taxon>indigoferoid/millettioid clade</taxon>
        <taxon>Phaseoleae</taxon>
        <taxon>Vigna</taxon>
    </lineage>
</organism>
<dbReference type="Proteomes" id="UP000501690">
    <property type="component" value="Linkage Group LG4"/>
</dbReference>